<reference evidence="3" key="1">
    <citation type="submission" date="2024-06" db="EMBL/GenBank/DDBJ databases">
        <title>Draft Genome Sequence of Deinococcus sonorensis Type Strain KR-87, a Biofilm Producing Representative of the Genus Deinococcus.</title>
        <authorList>
            <person name="Boren L.S."/>
            <person name="Grosso R.A."/>
            <person name="Hugenberg-Cox A.N."/>
            <person name="Hill J.T.E."/>
            <person name="Albert C.M."/>
            <person name="Tuohy J.M."/>
        </authorList>
    </citation>
    <scope>NUCLEOTIDE SEQUENCE</scope>
    <source>
        <strain evidence="3">KR-87</strain>
    </source>
</reference>
<feature type="domain" description="Glycosyl hydrolase family 98 putative carbohydrate-binding module" evidence="2">
    <location>
        <begin position="71"/>
        <end position="216"/>
    </location>
</feature>
<sequence>MTTHSFAAFSLLKRPVVLGLVTALTATLAACGSNPTPVSATATAKQTFIYDGHDASWTGGPRHTIRALSIDDGDNTLSNEDWTAATSGWGPIEINRSNAGFKGGDGKTLMLNGESYGTGFGVHSDSSMTFDLSGKCDTFTSDIGVDDEVGSLGSVVFQVWADGTKLYDSGTMTGDSDTKSISVDISGKDELKLVVTDAGDNNYFDHADWANATLRGCSTSDSSGSTPPPVTPQSFDGPITITKGGTYSGNWQSLDPKVPVITIKTSEPVIIENSTLRGRGNLVAGFRNRVTLRNNKGYGLNPNVAGRIMGRFANLEEAYNITIENNYFEHGTGIYLRSFYGDPSKGEGIRIRNNQLRNIDGRQSDGNNGYNGKRNISQAVLFNSIQRVANVDISWNEIINAPYHSYTEENMNFYLSSGTAASPYLIHDNYIQGAYNADPANNATYPGGGILLGDGQASDPSLMGHARVYNNQIVATTNHGLGIAGGVDNQIYNNRVISSGRLPDGRPIAAQNVGLYVWDPYKLGQKTPAMFANNVMRDNFVMWTKVKSDGTTTTNPWWVPDCGLNNTVCTGNVSGGTATLDTEKQEYQRWLSKLDNANVNVGPQ</sequence>
<protein>
    <submittedName>
        <fullName evidence="3">NPCBM/NEW2 domain-containing protein</fullName>
    </submittedName>
</protein>
<dbReference type="SMART" id="SM00710">
    <property type="entry name" value="PbH1"/>
    <property type="match status" value="7"/>
</dbReference>
<dbReference type="RefSeq" id="WP_350244319.1">
    <property type="nucleotide sequence ID" value="NZ_CP158299.1"/>
</dbReference>
<dbReference type="InterPro" id="IPR011050">
    <property type="entry name" value="Pectin_lyase_fold/virulence"/>
</dbReference>
<feature type="signal peptide" evidence="1">
    <location>
        <begin position="1"/>
        <end position="29"/>
    </location>
</feature>
<organism evidence="3">
    <name type="scientific">Deinococcus sonorensis KR-87</name>
    <dbReference type="NCBI Taxonomy" id="694439"/>
    <lineage>
        <taxon>Bacteria</taxon>
        <taxon>Thermotogati</taxon>
        <taxon>Deinococcota</taxon>
        <taxon>Deinococci</taxon>
        <taxon>Deinococcales</taxon>
        <taxon>Deinococcaceae</taxon>
        <taxon>Deinococcus</taxon>
    </lineage>
</organism>
<dbReference type="SUPFAM" id="SSF49785">
    <property type="entry name" value="Galactose-binding domain-like"/>
    <property type="match status" value="1"/>
</dbReference>
<dbReference type="SUPFAM" id="SSF51126">
    <property type="entry name" value="Pectin lyase-like"/>
    <property type="match status" value="1"/>
</dbReference>
<evidence type="ECO:0000259" key="2">
    <source>
        <dbReference type="SMART" id="SM00776"/>
    </source>
</evidence>
<name>A0AAU7UCC4_9DEIO</name>
<dbReference type="InterPro" id="IPR038637">
    <property type="entry name" value="NPCBM_sf"/>
</dbReference>
<dbReference type="InterPro" id="IPR006626">
    <property type="entry name" value="PbH1"/>
</dbReference>
<dbReference type="AlphaFoldDB" id="A0AAU7UCC4"/>
<dbReference type="Gene3D" id="2.60.120.1060">
    <property type="entry name" value="NPCBM/NEW2 domain"/>
    <property type="match status" value="1"/>
</dbReference>
<dbReference type="SMART" id="SM00776">
    <property type="entry name" value="NPCBM"/>
    <property type="match status" value="1"/>
</dbReference>
<dbReference type="Pfam" id="PF08305">
    <property type="entry name" value="NPCBM"/>
    <property type="match status" value="1"/>
</dbReference>
<dbReference type="KEGG" id="dsc:ABOD76_08095"/>
<dbReference type="InterPro" id="IPR008979">
    <property type="entry name" value="Galactose-bd-like_sf"/>
</dbReference>
<gene>
    <name evidence="3" type="ORF">ABOD76_08095</name>
</gene>
<feature type="chain" id="PRO_5043459388" evidence="1">
    <location>
        <begin position="30"/>
        <end position="604"/>
    </location>
</feature>
<keyword evidence="1" id="KW-0732">Signal</keyword>
<accession>A0AAU7UCC4</accession>
<evidence type="ECO:0000256" key="1">
    <source>
        <dbReference type="SAM" id="SignalP"/>
    </source>
</evidence>
<dbReference type="EMBL" id="CP158299">
    <property type="protein sequence ID" value="XBV86257.1"/>
    <property type="molecule type" value="Genomic_DNA"/>
</dbReference>
<proteinExistence type="predicted"/>
<evidence type="ECO:0000313" key="3">
    <source>
        <dbReference type="EMBL" id="XBV86257.1"/>
    </source>
</evidence>
<dbReference type="InterPro" id="IPR013222">
    <property type="entry name" value="Glyco_hyd_98_carb-bd"/>
</dbReference>